<evidence type="ECO:0000313" key="2">
    <source>
        <dbReference type="EMBL" id="RCN24062.1"/>
    </source>
</evidence>
<dbReference type="AlphaFoldDB" id="A0A368EWF6"/>
<evidence type="ECO:0000259" key="1">
    <source>
        <dbReference type="Pfam" id="PF16183"/>
    </source>
</evidence>
<feature type="non-terminal residue" evidence="2">
    <location>
        <position position="1"/>
    </location>
</feature>
<evidence type="ECO:0000313" key="3">
    <source>
        <dbReference type="Proteomes" id="UP000252519"/>
    </source>
</evidence>
<dbReference type="InterPro" id="IPR032405">
    <property type="entry name" value="Kinesin_assoc"/>
</dbReference>
<dbReference type="Pfam" id="PF16183">
    <property type="entry name" value="Kinesin_assoc"/>
    <property type="match status" value="1"/>
</dbReference>
<proteinExistence type="predicted"/>
<keyword evidence="3" id="KW-1185">Reference proteome</keyword>
<dbReference type="OrthoDB" id="3176171at2759"/>
<protein>
    <recommendedName>
        <fullName evidence="1">Kinesin-associated domain-containing protein</fullName>
    </recommendedName>
</protein>
<name>A0A368EWF6_ANCCA</name>
<comment type="caution">
    <text evidence="2">The sequence shown here is derived from an EMBL/GenBank/DDBJ whole genome shotgun (WGS) entry which is preliminary data.</text>
</comment>
<organism evidence="2 3">
    <name type="scientific">Ancylostoma caninum</name>
    <name type="common">Dog hookworm</name>
    <dbReference type="NCBI Taxonomy" id="29170"/>
    <lineage>
        <taxon>Eukaryota</taxon>
        <taxon>Metazoa</taxon>
        <taxon>Ecdysozoa</taxon>
        <taxon>Nematoda</taxon>
        <taxon>Chromadorea</taxon>
        <taxon>Rhabditida</taxon>
        <taxon>Rhabditina</taxon>
        <taxon>Rhabditomorpha</taxon>
        <taxon>Strongyloidea</taxon>
        <taxon>Ancylostomatidae</taxon>
        <taxon>Ancylostomatinae</taxon>
        <taxon>Ancylostoma</taxon>
    </lineage>
</organism>
<reference evidence="2 3" key="1">
    <citation type="submission" date="2014-10" db="EMBL/GenBank/DDBJ databases">
        <title>Draft genome of the hookworm Ancylostoma caninum.</title>
        <authorList>
            <person name="Mitreva M."/>
        </authorList>
    </citation>
    <scope>NUCLEOTIDE SEQUENCE [LARGE SCALE GENOMIC DNA]</scope>
    <source>
        <strain evidence="2 3">Baltimore</strain>
    </source>
</reference>
<dbReference type="Proteomes" id="UP000252519">
    <property type="component" value="Unassembled WGS sequence"/>
</dbReference>
<feature type="domain" description="Kinesin-associated" evidence="1">
    <location>
        <begin position="23"/>
        <end position="96"/>
    </location>
</feature>
<dbReference type="EMBL" id="JOJR01023882">
    <property type="protein sequence ID" value="RCN24062.1"/>
    <property type="molecule type" value="Genomic_DNA"/>
</dbReference>
<accession>A0A368EWF6</accession>
<sequence>RGILEEKGIDITADALKTSQSGRPRQLYSARDHDTIEQLKASEKLIAELHETWEEKLRKTEEIRRQREEELREMGLATAEDGSTLGVFSPKKVSNYVFT</sequence>
<dbReference type="Gene3D" id="6.10.250.2520">
    <property type="match status" value="1"/>
</dbReference>
<dbReference type="STRING" id="29170.A0A368EWF6"/>
<gene>
    <name evidence="2" type="ORF">ANCCAN_30249</name>
</gene>